<dbReference type="InterPro" id="IPR006845">
    <property type="entry name" value="Pex_N"/>
</dbReference>
<dbReference type="EMBL" id="WNYA01004737">
    <property type="protein sequence ID" value="KAG8542593.1"/>
    <property type="molecule type" value="Genomic_DNA"/>
</dbReference>
<protein>
    <recommendedName>
        <fullName evidence="5">RING-type E3 ubiquitin transferase</fullName>
        <ecNumber evidence="5">2.3.2.27</ecNumber>
    </recommendedName>
</protein>
<dbReference type="SMART" id="SM00184">
    <property type="entry name" value="RING"/>
    <property type="match status" value="1"/>
</dbReference>
<gene>
    <name evidence="22" type="ORF">GDO81_026452</name>
</gene>
<dbReference type="GO" id="GO:0061630">
    <property type="term" value="F:ubiquitin protein ligase activity"/>
    <property type="evidence" value="ECO:0007669"/>
    <property type="project" value="UniProtKB-EC"/>
</dbReference>
<keyword evidence="10" id="KW-0479">Metal-binding</keyword>
<evidence type="ECO:0000256" key="8">
    <source>
        <dbReference type="ARBA" id="ARBA00022679"/>
    </source>
</evidence>
<keyword evidence="8" id="KW-0808">Transferase</keyword>
<evidence type="ECO:0000256" key="19">
    <source>
        <dbReference type="ARBA" id="ARBA00045271"/>
    </source>
</evidence>
<dbReference type="Proteomes" id="UP000824782">
    <property type="component" value="Unassembled WGS sequence"/>
</dbReference>
<comment type="subunit">
    <text evidence="18">Component of the PEX2-PEX10-PEX12 retrotranslocation channel.</text>
</comment>
<dbReference type="InterPro" id="IPR013083">
    <property type="entry name" value="Znf_RING/FYVE/PHD"/>
</dbReference>
<evidence type="ECO:0000256" key="2">
    <source>
        <dbReference type="ARBA" id="ARBA00004585"/>
    </source>
</evidence>
<dbReference type="AlphaFoldDB" id="A0AAV6Z9J8"/>
<dbReference type="Pfam" id="PF13639">
    <property type="entry name" value="zf-RING_2"/>
    <property type="match status" value="1"/>
</dbReference>
<comment type="similarity">
    <text evidence="4">Belongs to the pex2/pex10/pex12 family.</text>
</comment>
<keyword evidence="16" id="KW-0472">Membrane</keyword>
<accession>A0AAV6Z9J8</accession>
<evidence type="ECO:0000256" key="9">
    <source>
        <dbReference type="ARBA" id="ARBA00022692"/>
    </source>
</evidence>
<keyword evidence="6" id="KW-0813">Transport</keyword>
<evidence type="ECO:0000313" key="23">
    <source>
        <dbReference type="Proteomes" id="UP000824782"/>
    </source>
</evidence>
<reference evidence="22" key="1">
    <citation type="thesis" date="2020" institute="ProQuest LLC" country="789 East Eisenhower Parkway, Ann Arbor, MI, USA">
        <title>Comparative Genomics and Chromosome Evolution.</title>
        <authorList>
            <person name="Mudd A.B."/>
        </authorList>
    </citation>
    <scope>NUCLEOTIDE SEQUENCE</scope>
    <source>
        <strain evidence="22">237g6f4</strain>
        <tissue evidence="22">Blood</tissue>
    </source>
</reference>
<evidence type="ECO:0000256" key="5">
    <source>
        <dbReference type="ARBA" id="ARBA00012483"/>
    </source>
</evidence>
<evidence type="ECO:0000256" key="20">
    <source>
        <dbReference type="PROSITE-ProRule" id="PRU00175"/>
    </source>
</evidence>
<comment type="subcellular location">
    <subcellularLocation>
        <location evidence="2">Peroxisome membrane</location>
        <topology evidence="2">Multi-pass membrane protein</topology>
    </subcellularLocation>
</comment>
<evidence type="ECO:0000256" key="14">
    <source>
        <dbReference type="ARBA" id="ARBA00022927"/>
    </source>
</evidence>
<dbReference type="InterPro" id="IPR017907">
    <property type="entry name" value="Znf_RING_CS"/>
</dbReference>
<evidence type="ECO:0000256" key="3">
    <source>
        <dbReference type="ARBA" id="ARBA00004906"/>
    </source>
</evidence>
<evidence type="ECO:0000256" key="13">
    <source>
        <dbReference type="ARBA" id="ARBA00022833"/>
    </source>
</evidence>
<evidence type="ECO:0000256" key="1">
    <source>
        <dbReference type="ARBA" id="ARBA00000900"/>
    </source>
</evidence>
<keyword evidence="9" id="KW-0812">Transmembrane</keyword>
<dbReference type="InterPro" id="IPR025654">
    <property type="entry name" value="PEX2/10"/>
</dbReference>
<dbReference type="EC" id="2.3.2.27" evidence="5"/>
<evidence type="ECO:0000256" key="4">
    <source>
        <dbReference type="ARBA" id="ARBA00008704"/>
    </source>
</evidence>
<evidence type="ECO:0000256" key="16">
    <source>
        <dbReference type="ARBA" id="ARBA00023136"/>
    </source>
</evidence>
<organism evidence="22 23">
    <name type="scientific">Engystomops pustulosus</name>
    <name type="common">Tungara frog</name>
    <name type="synonym">Physalaemus pustulosus</name>
    <dbReference type="NCBI Taxonomy" id="76066"/>
    <lineage>
        <taxon>Eukaryota</taxon>
        <taxon>Metazoa</taxon>
        <taxon>Chordata</taxon>
        <taxon>Craniata</taxon>
        <taxon>Vertebrata</taxon>
        <taxon>Euteleostomi</taxon>
        <taxon>Amphibia</taxon>
        <taxon>Batrachia</taxon>
        <taxon>Anura</taxon>
        <taxon>Neobatrachia</taxon>
        <taxon>Hyloidea</taxon>
        <taxon>Leptodactylidae</taxon>
        <taxon>Leiuperinae</taxon>
        <taxon>Engystomops</taxon>
    </lineage>
</organism>
<dbReference type="PROSITE" id="PS50089">
    <property type="entry name" value="ZF_RING_2"/>
    <property type="match status" value="1"/>
</dbReference>
<evidence type="ECO:0000256" key="7">
    <source>
        <dbReference type="ARBA" id="ARBA00022593"/>
    </source>
</evidence>
<dbReference type="GO" id="GO:0016558">
    <property type="term" value="P:protein import into peroxisome matrix"/>
    <property type="evidence" value="ECO:0007669"/>
    <property type="project" value="InterPro"/>
</dbReference>
<dbReference type="Pfam" id="PF04757">
    <property type="entry name" value="Pex2_Pex12"/>
    <property type="match status" value="1"/>
</dbReference>
<dbReference type="GO" id="GO:0005778">
    <property type="term" value="C:peroxisomal membrane"/>
    <property type="evidence" value="ECO:0007669"/>
    <property type="project" value="UniProtKB-SubCell"/>
</dbReference>
<dbReference type="Gene3D" id="3.30.40.10">
    <property type="entry name" value="Zinc/RING finger domain, C3HC4 (zinc finger)"/>
    <property type="match status" value="1"/>
</dbReference>
<keyword evidence="14" id="KW-0653">Protein transport</keyword>
<evidence type="ECO:0000313" key="22">
    <source>
        <dbReference type="EMBL" id="KAG8542593.1"/>
    </source>
</evidence>
<keyword evidence="13" id="KW-0862">Zinc</keyword>
<evidence type="ECO:0000256" key="11">
    <source>
        <dbReference type="ARBA" id="ARBA00022771"/>
    </source>
</evidence>
<comment type="function">
    <text evidence="19">E3 ubiquitin-protein ligase component of a retrotranslocation channel required for peroxisome organization by mediating export of the PEX5 receptor from peroxisomes to the cytosol, thereby promoting PEX5 recycling. The retrotranslocation channel is composed of PEX2, PEX10 and PEX12; each subunit contributing transmembrane segments that coassemble into an open channel that specifically allows the passage of PEX5 through the peroxisomal membrane. PEX10 also regulates PEX5 recycling by acting as a E3 ubiquitin-protein ligase. When PEX5 recycling is compromised, PEX10 catalyzes polyubiquitination of PEX5 during its passage through the retrotranslocation channel, leading to its degradation.</text>
</comment>
<evidence type="ECO:0000256" key="10">
    <source>
        <dbReference type="ARBA" id="ARBA00022723"/>
    </source>
</evidence>
<evidence type="ECO:0000256" key="17">
    <source>
        <dbReference type="ARBA" id="ARBA00023140"/>
    </source>
</evidence>
<dbReference type="SUPFAM" id="SSF57850">
    <property type="entry name" value="RING/U-box"/>
    <property type="match status" value="1"/>
</dbReference>
<keyword evidence="12" id="KW-0833">Ubl conjugation pathway</keyword>
<evidence type="ECO:0000256" key="15">
    <source>
        <dbReference type="ARBA" id="ARBA00022989"/>
    </source>
</evidence>
<keyword evidence="11 20" id="KW-0863">Zinc-finger</keyword>
<name>A0AAV6Z9J8_ENGPU</name>
<dbReference type="FunFam" id="3.30.40.10:FF:000332">
    <property type="entry name" value="Peroxisome biogenesis factor 10"/>
    <property type="match status" value="1"/>
</dbReference>
<dbReference type="PROSITE" id="PS00518">
    <property type="entry name" value="ZF_RING_1"/>
    <property type="match status" value="1"/>
</dbReference>
<evidence type="ECO:0000256" key="12">
    <source>
        <dbReference type="ARBA" id="ARBA00022786"/>
    </source>
</evidence>
<evidence type="ECO:0000259" key="21">
    <source>
        <dbReference type="PROSITE" id="PS50089"/>
    </source>
</evidence>
<dbReference type="PANTHER" id="PTHR23350">
    <property type="entry name" value="PEROXISOME ASSEMBLY PROTEIN 10"/>
    <property type="match status" value="1"/>
</dbReference>
<keyword evidence="23" id="KW-1185">Reference proteome</keyword>
<dbReference type="InterPro" id="IPR001841">
    <property type="entry name" value="Znf_RING"/>
</dbReference>
<keyword evidence="17" id="KW-0576">Peroxisome</keyword>
<feature type="domain" description="RING-type" evidence="21">
    <location>
        <begin position="229"/>
        <end position="267"/>
    </location>
</feature>
<evidence type="ECO:0000256" key="6">
    <source>
        <dbReference type="ARBA" id="ARBA00022448"/>
    </source>
</evidence>
<sequence length="282" mass="33366">MAGLQQEDSPSVFYGVRSNSGFQTLGEEYVNIVQVDSSKRKVPSLLQRTLLICCHTLFPYLLDKELVRLEHELQIEVDGVRLPHSSLSSGSHHRSWMWKWIHRKIAALSEQQKKTLIKTVYMFRQSITFLRRFHLAMFYINGTFYHIAKRITGITYLRVRGLPGEDNVVRNNYKYTWTLHITLPRIVLHIMMLPIAIRHSDRKIQMTLSLFYIPRAPPHEKSYQRPSKCTLCLEHRRHSTATPCGHLFCWECITEWCNTKAECPLCREKFHPQKLVYLRHYR</sequence>
<proteinExistence type="inferred from homology"/>
<dbReference type="PANTHER" id="PTHR23350:SF0">
    <property type="entry name" value="PEROXISOME BIOGENESIS FACTOR 10"/>
    <property type="match status" value="1"/>
</dbReference>
<dbReference type="CDD" id="cd16527">
    <property type="entry name" value="RING-HC_PEX10"/>
    <property type="match status" value="1"/>
</dbReference>
<comment type="catalytic activity">
    <reaction evidence="1">
        <text>S-ubiquitinyl-[E2 ubiquitin-conjugating enzyme]-L-cysteine + [acceptor protein]-L-lysine = [E2 ubiquitin-conjugating enzyme]-L-cysteine + N(6)-ubiquitinyl-[acceptor protein]-L-lysine.</text>
        <dbReference type="EC" id="2.3.2.27"/>
    </reaction>
</comment>
<dbReference type="GO" id="GO:0008270">
    <property type="term" value="F:zinc ion binding"/>
    <property type="evidence" value="ECO:0007669"/>
    <property type="project" value="UniProtKB-KW"/>
</dbReference>
<keyword evidence="15" id="KW-1133">Transmembrane helix</keyword>
<evidence type="ECO:0000256" key="18">
    <source>
        <dbReference type="ARBA" id="ARBA00034520"/>
    </source>
</evidence>
<comment type="caution">
    <text evidence="22">The sequence shown here is derived from an EMBL/GenBank/DDBJ whole genome shotgun (WGS) entry which is preliminary data.</text>
</comment>
<keyword evidence="7" id="KW-0962">Peroxisome biogenesis</keyword>
<comment type="pathway">
    <text evidence="3">Protein modification; protein ubiquitination.</text>
</comment>